<comment type="caution">
    <text evidence="9">The sequence shown here is derived from an EMBL/GenBank/DDBJ whole genome shotgun (WGS) entry which is preliminary data.</text>
</comment>
<evidence type="ECO:0000256" key="2">
    <source>
        <dbReference type="ARBA" id="ARBA00022478"/>
    </source>
</evidence>
<feature type="domain" description="DNA-directed RNA polymerase subunit 2 hybrid-binding" evidence="7">
    <location>
        <begin position="68"/>
        <end position="452"/>
    </location>
</feature>
<feature type="non-terminal residue" evidence="9">
    <location>
        <position position="1"/>
    </location>
</feature>
<dbReference type="GO" id="GO:0000428">
    <property type="term" value="C:DNA-directed RNA polymerase complex"/>
    <property type="evidence" value="ECO:0007669"/>
    <property type="project" value="UniProtKB-KW"/>
</dbReference>
<dbReference type="Gene3D" id="2.40.50.100">
    <property type="match status" value="1"/>
</dbReference>
<proteinExistence type="predicted"/>
<evidence type="ECO:0000256" key="3">
    <source>
        <dbReference type="ARBA" id="ARBA00022679"/>
    </source>
</evidence>
<evidence type="ECO:0000256" key="6">
    <source>
        <dbReference type="SAM" id="Coils"/>
    </source>
</evidence>
<dbReference type="InterPro" id="IPR007120">
    <property type="entry name" value="DNA-dir_RNAP_su2_dom"/>
</dbReference>
<keyword evidence="5" id="KW-0804">Transcription</keyword>
<dbReference type="Gene3D" id="3.90.1800.10">
    <property type="entry name" value="RNA polymerase alpha subunit dimerisation domain"/>
    <property type="match status" value="1"/>
</dbReference>
<dbReference type="GO" id="GO:0003677">
    <property type="term" value="F:DNA binding"/>
    <property type="evidence" value="ECO:0007669"/>
    <property type="project" value="InterPro"/>
</dbReference>
<name>K1XXQ9_9BACT</name>
<dbReference type="EMBL" id="AMFJ01034305">
    <property type="protein sequence ID" value="EKD29721.1"/>
    <property type="molecule type" value="Genomic_DNA"/>
</dbReference>
<organism evidence="9">
    <name type="scientific">uncultured bacterium</name>
    <name type="common">gcode 4</name>
    <dbReference type="NCBI Taxonomy" id="1234023"/>
    <lineage>
        <taxon>Bacteria</taxon>
        <taxon>environmental samples</taxon>
    </lineage>
</organism>
<dbReference type="Pfam" id="PF04560">
    <property type="entry name" value="RNA_pol_Rpb2_7"/>
    <property type="match status" value="1"/>
</dbReference>
<dbReference type="InterPro" id="IPR014724">
    <property type="entry name" value="RNA_pol_RPB2_OB-fold"/>
</dbReference>
<evidence type="ECO:0000313" key="9">
    <source>
        <dbReference type="EMBL" id="EKD29721.1"/>
    </source>
</evidence>
<dbReference type="GO" id="GO:0032549">
    <property type="term" value="F:ribonucleoside binding"/>
    <property type="evidence" value="ECO:0007669"/>
    <property type="project" value="InterPro"/>
</dbReference>
<evidence type="ECO:0000259" key="7">
    <source>
        <dbReference type="Pfam" id="PF00562"/>
    </source>
</evidence>
<dbReference type="InterPro" id="IPR007641">
    <property type="entry name" value="RNA_pol_Rpb2_7"/>
</dbReference>
<keyword evidence="3" id="KW-0808">Transferase</keyword>
<protein>
    <recommendedName>
        <fullName evidence="1">DNA-directed RNA polymerase</fullName>
        <ecNumber evidence="1">2.7.7.6</ecNumber>
    </recommendedName>
</protein>
<dbReference type="InterPro" id="IPR015712">
    <property type="entry name" value="DNA-dir_RNA_pol_su2"/>
</dbReference>
<dbReference type="PROSITE" id="PS01166">
    <property type="entry name" value="RNA_POL_BETA"/>
    <property type="match status" value="1"/>
</dbReference>
<dbReference type="SUPFAM" id="SSF64484">
    <property type="entry name" value="beta and beta-prime subunits of DNA dependent RNA-polymerase"/>
    <property type="match status" value="1"/>
</dbReference>
<dbReference type="EC" id="2.7.7.6" evidence="1"/>
<evidence type="ECO:0000256" key="1">
    <source>
        <dbReference type="ARBA" id="ARBA00012418"/>
    </source>
</evidence>
<reference evidence="9" key="1">
    <citation type="journal article" date="2012" name="Science">
        <title>Fermentation, hydrogen, and sulfur metabolism in multiple uncultivated bacterial phyla.</title>
        <authorList>
            <person name="Wrighton K.C."/>
            <person name="Thomas B.C."/>
            <person name="Sharon I."/>
            <person name="Miller C.S."/>
            <person name="Castelle C.J."/>
            <person name="VerBerkmoes N.C."/>
            <person name="Wilkins M.J."/>
            <person name="Hettich R.L."/>
            <person name="Lipton M.S."/>
            <person name="Williams K.H."/>
            <person name="Long P.E."/>
            <person name="Banfield J.F."/>
        </authorList>
    </citation>
    <scope>NUCLEOTIDE SEQUENCE [LARGE SCALE GENOMIC DNA]</scope>
</reference>
<dbReference type="Gene3D" id="2.40.50.150">
    <property type="match status" value="1"/>
</dbReference>
<sequence length="580" mass="64791">HIDVSPKQIMSESTALIPFLEHDDATRAEMGTNMMRQAVPLVRAEAPVVGTGMERLIGEESGYVVKAREDGEVIGVDAKHISVLYKDGEKALYELRTFERSNHDMILHQKSLVSSGQKITKGMILADGQSVDHGELAIGKNLTVAYMPWEGYNFEDAIIINSRVMENDYFTSVHINEYVLDVRETKLWPEQTTNDIPNVSTNKLKDLDEDGVVRIGAYVLSGDILVGKVTPKGEIELSPEERLLRAIFGDKSKDVKDSSLVMPSGSGGKVIGVHVLRREDGDNLPTGVFQQVKVYVAQTRKMEVGDKMAGRHGNKGIVSRIVPPEDMPFMADGTPVDIILNPLGVISRMNIGQILETHLGAAASKLGIRVATPILNGISVDTIGDVMELAGIPRDGKVQLFDGKTGNPFKEKTMVGTKYMLKLHHLVEDKIHARSVWPYSMVTQQPLWGKAQNWGQRLGEMEVWALEGYGAANILQEMLTIKSDDINGRAQSYEAIVKGKRIKRPNIPESFNVLLRELQALNLNIELLEKNELEELEQVMLERYSELEKLEWQYDIEMDIPTIEEKVEWNIVMKIEGEEI</sequence>
<dbReference type="GO" id="GO:0003899">
    <property type="term" value="F:DNA-directed RNA polymerase activity"/>
    <property type="evidence" value="ECO:0007669"/>
    <property type="project" value="UniProtKB-EC"/>
</dbReference>
<dbReference type="Gene3D" id="2.40.270.10">
    <property type="entry name" value="DNA-directed RNA polymerase, subunit 2, domain 6"/>
    <property type="match status" value="2"/>
</dbReference>
<keyword evidence="4" id="KW-0548">Nucleotidyltransferase</keyword>
<dbReference type="InterPro" id="IPR037033">
    <property type="entry name" value="DNA-dir_RNAP_su2_hyb_sf"/>
</dbReference>
<dbReference type="AlphaFoldDB" id="K1XXQ9"/>
<dbReference type="CDD" id="cd00653">
    <property type="entry name" value="RNA_pol_B_RPB2"/>
    <property type="match status" value="1"/>
</dbReference>
<evidence type="ECO:0000256" key="5">
    <source>
        <dbReference type="ARBA" id="ARBA00023163"/>
    </source>
</evidence>
<feature type="coiled-coil region" evidence="6">
    <location>
        <begin position="511"/>
        <end position="553"/>
    </location>
</feature>
<dbReference type="InterPro" id="IPR007121">
    <property type="entry name" value="RNA_pol_bsu_CS"/>
</dbReference>
<evidence type="ECO:0000259" key="8">
    <source>
        <dbReference type="Pfam" id="PF04560"/>
    </source>
</evidence>
<dbReference type="PANTHER" id="PTHR20856">
    <property type="entry name" value="DNA-DIRECTED RNA POLYMERASE I SUBUNIT 2"/>
    <property type="match status" value="1"/>
</dbReference>
<keyword evidence="2" id="KW-0240">DNA-directed RNA polymerase</keyword>
<accession>K1XXQ9</accession>
<dbReference type="Gene3D" id="3.90.1100.10">
    <property type="match status" value="1"/>
</dbReference>
<dbReference type="GO" id="GO:0006351">
    <property type="term" value="P:DNA-templated transcription"/>
    <property type="evidence" value="ECO:0007669"/>
    <property type="project" value="InterPro"/>
</dbReference>
<evidence type="ECO:0000256" key="4">
    <source>
        <dbReference type="ARBA" id="ARBA00022695"/>
    </source>
</evidence>
<keyword evidence="6" id="KW-0175">Coiled coil</keyword>
<dbReference type="Pfam" id="PF00562">
    <property type="entry name" value="RNA_pol_Rpb2_6"/>
    <property type="match status" value="1"/>
</dbReference>
<feature type="domain" description="RNA polymerase Rpb2" evidence="8">
    <location>
        <begin position="455"/>
        <end position="529"/>
    </location>
</feature>
<gene>
    <name evidence="9" type="ORF">ACD_78C00305G0002</name>
</gene>